<keyword evidence="2" id="KW-1185">Reference proteome</keyword>
<dbReference type="OrthoDB" id="5984815at2759"/>
<name>A0A9Q1H7P6_HOLLE</name>
<gene>
    <name evidence="1" type="ORF">HOLleu_16272</name>
</gene>
<dbReference type="AlphaFoldDB" id="A0A9Q1H7P6"/>
<reference evidence="1" key="1">
    <citation type="submission" date="2021-10" db="EMBL/GenBank/DDBJ databases">
        <title>Tropical sea cucumber genome reveals ecological adaptation and Cuvierian tubules defense mechanism.</title>
        <authorList>
            <person name="Chen T."/>
        </authorList>
    </citation>
    <scope>NUCLEOTIDE SEQUENCE</scope>
    <source>
        <strain evidence="1">Nanhai2018</strain>
        <tissue evidence="1">Muscle</tissue>
    </source>
</reference>
<dbReference type="PANTHER" id="PTHR47331">
    <property type="entry name" value="PHD-TYPE DOMAIN-CONTAINING PROTEIN"/>
    <property type="match status" value="1"/>
</dbReference>
<organism evidence="1 2">
    <name type="scientific">Holothuria leucospilota</name>
    <name type="common">Black long sea cucumber</name>
    <name type="synonym">Mertensiothuria leucospilota</name>
    <dbReference type="NCBI Taxonomy" id="206669"/>
    <lineage>
        <taxon>Eukaryota</taxon>
        <taxon>Metazoa</taxon>
        <taxon>Echinodermata</taxon>
        <taxon>Eleutherozoa</taxon>
        <taxon>Echinozoa</taxon>
        <taxon>Holothuroidea</taxon>
        <taxon>Aspidochirotacea</taxon>
        <taxon>Aspidochirotida</taxon>
        <taxon>Holothuriidae</taxon>
        <taxon>Holothuria</taxon>
    </lineage>
</organism>
<dbReference type="SUPFAM" id="SSF56672">
    <property type="entry name" value="DNA/RNA polymerases"/>
    <property type="match status" value="1"/>
</dbReference>
<dbReference type="EMBL" id="JAIZAY010000007">
    <property type="protein sequence ID" value="KAJ8038757.1"/>
    <property type="molecule type" value="Genomic_DNA"/>
</dbReference>
<dbReference type="Proteomes" id="UP001152320">
    <property type="component" value="Chromosome 7"/>
</dbReference>
<proteinExistence type="predicted"/>
<dbReference type="InterPro" id="IPR043502">
    <property type="entry name" value="DNA/RNA_pol_sf"/>
</dbReference>
<sequence length="394" mass="44660">MIAFCTVPVILKNNGRRIKVNALLDDASTSTFVNADVAAELGLRGKLEKTQVHVLNDQIETFETMPVEVGLESLERQVDVNIRARTTERVTGDLLTVDWNTMASKMEHLKGIKFPKFSKRVTVDLLIGLDQIDLHYSMRDVCGKPGEPVARLARLGWTCIGCPVKEKDAKSHTNFMRTYFTHHNDVMAELNSTMRQFWETETLGTTPKALKLNSKEQAVIAKVKSTLVYKNGRYQVGVQWKGECNDLPDNKEMAIKRLENTERRLISNPVLGQAYSDVLNKYIEKGFIQKTETSESNSEGGKWYLPHFPVVRTDKTTTKTRVVFDASAKVQGTSLNDKIYQGPKLQRELSDVLIRFRKDPVAVVCDVEEMYLQIHLHLETDLFIDSCGVILIRP</sequence>
<evidence type="ECO:0000313" key="2">
    <source>
        <dbReference type="Proteomes" id="UP001152320"/>
    </source>
</evidence>
<comment type="caution">
    <text evidence="1">The sequence shown here is derived from an EMBL/GenBank/DDBJ whole genome shotgun (WGS) entry which is preliminary data.</text>
</comment>
<accession>A0A9Q1H7P6</accession>
<dbReference type="PANTHER" id="PTHR47331:SF5">
    <property type="entry name" value="RIBONUCLEASE H"/>
    <property type="match status" value="1"/>
</dbReference>
<evidence type="ECO:0000313" key="1">
    <source>
        <dbReference type="EMBL" id="KAJ8038757.1"/>
    </source>
</evidence>
<evidence type="ECO:0008006" key="3">
    <source>
        <dbReference type="Google" id="ProtNLM"/>
    </source>
</evidence>
<protein>
    <recommendedName>
        <fullName evidence="3">Peptidase aspartic putative domain-containing protein</fullName>
    </recommendedName>
</protein>